<name>A0A087GAL8_ARAAL</name>
<proteinExistence type="predicted"/>
<feature type="compositionally biased region" description="Low complexity" evidence="1">
    <location>
        <begin position="344"/>
        <end position="357"/>
    </location>
</feature>
<evidence type="ECO:0000313" key="2">
    <source>
        <dbReference type="EMBL" id="KFK26920.1"/>
    </source>
</evidence>
<dbReference type="EMBL" id="CM002876">
    <property type="protein sequence ID" value="KFK26920.1"/>
    <property type="molecule type" value="Genomic_DNA"/>
</dbReference>
<dbReference type="AlphaFoldDB" id="A0A087GAL8"/>
<evidence type="ECO:0000256" key="1">
    <source>
        <dbReference type="SAM" id="MobiDB-lite"/>
    </source>
</evidence>
<evidence type="ECO:0000313" key="3">
    <source>
        <dbReference type="Proteomes" id="UP000029120"/>
    </source>
</evidence>
<feature type="region of interest" description="Disordered" evidence="1">
    <location>
        <begin position="144"/>
        <end position="233"/>
    </location>
</feature>
<reference evidence="3" key="1">
    <citation type="journal article" date="2015" name="Nat. Plants">
        <title>Genome expansion of Arabis alpina linked with retrotransposition and reduced symmetric DNA methylation.</title>
        <authorList>
            <person name="Willing E.M."/>
            <person name="Rawat V."/>
            <person name="Mandakova T."/>
            <person name="Maumus F."/>
            <person name="James G.V."/>
            <person name="Nordstroem K.J."/>
            <person name="Becker C."/>
            <person name="Warthmann N."/>
            <person name="Chica C."/>
            <person name="Szarzynska B."/>
            <person name="Zytnicki M."/>
            <person name="Albani M.C."/>
            <person name="Kiefer C."/>
            <person name="Bergonzi S."/>
            <person name="Castaings L."/>
            <person name="Mateos J.L."/>
            <person name="Berns M.C."/>
            <person name="Bujdoso N."/>
            <person name="Piofczyk T."/>
            <person name="de Lorenzo L."/>
            <person name="Barrero-Sicilia C."/>
            <person name="Mateos I."/>
            <person name="Piednoel M."/>
            <person name="Hagmann J."/>
            <person name="Chen-Min-Tao R."/>
            <person name="Iglesias-Fernandez R."/>
            <person name="Schuster S.C."/>
            <person name="Alonso-Blanco C."/>
            <person name="Roudier F."/>
            <person name="Carbonero P."/>
            <person name="Paz-Ares J."/>
            <person name="Davis S.J."/>
            <person name="Pecinka A."/>
            <person name="Quesneville H."/>
            <person name="Colot V."/>
            <person name="Lysak M.A."/>
            <person name="Weigel D."/>
            <person name="Coupland G."/>
            <person name="Schneeberger K."/>
        </authorList>
    </citation>
    <scope>NUCLEOTIDE SEQUENCE [LARGE SCALE GENOMIC DNA]</scope>
    <source>
        <strain evidence="3">cv. Pajares</strain>
    </source>
</reference>
<accession>A0A087GAL8</accession>
<dbReference type="Proteomes" id="UP000029120">
    <property type="component" value="Chromosome 8"/>
</dbReference>
<protein>
    <submittedName>
        <fullName evidence="2">Uncharacterized protein</fullName>
    </submittedName>
</protein>
<gene>
    <name evidence="2" type="ordered locus">AALP_Aa8g310600</name>
</gene>
<feature type="compositionally biased region" description="Polar residues" evidence="1">
    <location>
        <begin position="154"/>
        <end position="169"/>
    </location>
</feature>
<organism evidence="2 3">
    <name type="scientific">Arabis alpina</name>
    <name type="common">Alpine rock-cress</name>
    <dbReference type="NCBI Taxonomy" id="50452"/>
    <lineage>
        <taxon>Eukaryota</taxon>
        <taxon>Viridiplantae</taxon>
        <taxon>Streptophyta</taxon>
        <taxon>Embryophyta</taxon>
        <taxon>Tracheophyta</taxon>
        <taxon>Spermatophyta</taxon>
        <taxon>Magnoliopsida</taxon>
        <taxon>eudicotyledons</taxon>
        <taxon>Gunneridae</taxon>
        <taxon>Pentapetalae</taxon>
        <taxon>rosids</taxon>
        <taxon>malvids</taxon>
        <taxon>Brassicales</taxon>
        <taxon>Brassicaceae</taxon>
        <taxon>Arabideae</taxon>
        <taxon>Arabis</taxon>
    </lineage>
</organism>
<sequence>MGLAWGPMSAAWTPMRPGTSVSLGSDIGATACSRCHCSVTSVPGSFGLCSAFCWLGDLPDAAFMTSPEVKIASKVPSPGRRFTGLRGFKRSSPFLVGERVKSEPNSWKNYFFLPRVREALARCPGNSPSDSLPKMLNNGRELSAREKRAVEARTGSNARVSQRAGSLTPTPEVGATAAPKSGRPDLERNVLVATDNQPKPLQKRHNETRKKDDGVEKGRKCSREGAEGNVTVGDDTVISRRSKSPRRDGVQRAVEKAKRDMAIKYEDMIGQASRKIKLINGTLRVPDLDAELVALKKQEAGLLSATDEFAFHMGKLEDILKDPSAGGTESRVVGVEANAVPALSSSGPSGNEDSSSSTTKGPL</sequence>
<feature type="region of interest" description="Disordered" evidence="1">
    <location>
        <begin position="339"/>
        <end position="363"/>
    </location>
</feature>
<keyword evidence="3" id="KW-1185">Reference proteome</keyword>
<feature type="compositionally biased region" description="Basic and acidic residues" evidence="1">
    <location>
        <begin position="209"/>
        <end position="226"/>
    </location>
</feature>
<dbReference type="Gramene" id="KFK26920">
    <property type="protein sequence ID" value="KFK26920"/>
    <property type="gene ID" value="AALP_AA8G310600"/>
</dbReference>